<comment type="pathway">
    <text evidence="2">Protein modification; protein glycosylation.</text>
</comment>
<dbReference type="GO" id="GO:0016020">
    <property type="term" value="C:membrane"/>
    <property type="evidence" value="ECO:0007669"/>
    <property type="project" value="UniProtKB-SubCell"/>
</dbReference>
<feature type="chain" id="PRO_5001537648" description="N-acetylgalactosaminide beta-1,3-galactosyltransferase" evidence="12">
    <location>
        <begin position="25"/>
        <end position="360"/>
    </location>
</feature>
<protein>
    <recommendedName>
        <fullName evidence="4">N-acetylgalactosaminide beta-1,3-galactosyltransferase</fullName>
        <ecNumber evidence="4">2.4.1.122</ecNumber>
    </recommendedName>
</protein>
<proteinExistence type="inferred from homology"/>
<dbReference type="STRING" id="157072.A0A024TLE6"/>
<evidence type="ECO:0000256" key="3">
    <source>
        <dbReference type="ARBA" id="ARBA00006462"/>
    </source>
</evidence>
<evidence type="ECO:0000256" key="4">
    <source>
        <dbReference type="ARBA" id="ARBA00012557"/>
    </source>
</evidence>
<name>A0A024TLE6_9STRA</name>
<evidence type="ECO:0000256" key="8">
    <source>
        <dbReference type="ARBA" id="ARBA00022741"/>
    </source>
</evidence>
<gene>
    <name evidence="14" type="ORF">H310_11490</name>
</gene>
<keyword evidence="5" id="KW-0328">Glycosyltransferase</keyword>
<evidence type="ECO:0000259" key="13">
    <source>
        <dbReference type="Pfam" id="PF02434"/>
    </source>
</evidence>
<dbReference type="EC" id="2.4.1.122" evidence="4"/>
<dbReference type="InterPro" id="IPR026050">
    <property type="entry name" value="C1GALT1/C1GALT1_chp1"/>
</dbReference>
<keyword evidence="10" id="KW-1133">Transmembrane helix</keyword>
<evidence type="ECO:0000256" key="10">
    <source>
        <dbReference type="ARBA" id="ARBA00022989"/>
    </source>
</evidence>
<keyword evidence="8" id="KW-0547">Nucleotide-binding</keyword>
<evidence type="ECO:0000256" key="9">
    <source>
        <dbReference type="ARBA" id="ARBA00022968"/>
    </source>
</evidence>
<feature type="signal peptide" evidence="12">
    <location>
        <begin position="1"/>
        <end position="24"/>
    </location>
</feature>
<dbReference type="Gene3D" id="3.90.550.50">
    <property type="match status" value="1"/>
</dbReference>
<keyword evidence="9" id="KW-0735">Signal-anchor</keyword>
<feature type="domain" description="Fringe-like glycosyltransferase" evidence="13">
    <location>
        <begin position="84"/>
        <end position="289"/>
    </location>
</feature>
<comment type="subcellular location">
    <subcellularLocation>
        <location evidence="1">Membrane</location>
        <topology evidence="1">Single-pass type II membrane protein</topology>
    </subcellularLocation>
</comment>
<comment type="similarity">
    <text evidence="3">Belongs to the glycosyltransferase 31 family. Beta3-Gal-T subfamily.</text>
</comment>
<evidence type="ECO:0000256" key="7">
    <source>
        <dbReference type="ARBA" id="ARBA00022692"/>
    </source>
</evidence>
<keyword evidence="11" id="KW-0472">Membrane</keyword>
<dbReference type="GO" id="GO:0016263">
    <property type="term" value="F:glycoprotein-N-acetylgalactosamine 3-beta-galactosyltransferase activity"/>
    <property type="evidence" value="ECO:0007669"/>
    <property type="project" value="UniProtKB-EC"/>
</dbReference>
<keyword evidence="12" id="KW-0732">Signal</keyword>
<evidence type="ECO:0000256" key="12">
    <source>
        <dbReference type="SAM" id="SignalP"/>
    </source>
</evidence>
<evidence type="ECO:0000256" key="11">
    <source>
        <dbReference type="ARBA" id="ARBA00023136"/>
    </source>
</evidence>
<evidence type="ECO:0000313" key="14">
    <source>
        <dbReference type="EMBL" id="ETV94824.1"/>
    </source>
</evidence>
<keyword evidence="6" id="KW-0808">Transferase</keyword>
<keyword evidence="7" id="KW-0812">Transmembrane</keyword>
<dbReference type="InterPro" id="IPR003378">
    <property type="entry name" value="Fringe-like_glycosylTrfase"/>
</dbReference>
<dbReference type="EMBL" id="KI913983">
    <property type="protein sequence ID" value="ETV94824.1"/>
    <property type="molecule type" value="Genomic_DNA"/>
</dbReference>
<dbReference type="Pfam" id="PF02434">
    <property type="entry name" value="Fringe"/>
    <property type="match status" value="1"/>
</dbReference>
<evidence type="ECO:0000256" key="6">
    <source>
        <dbReference type="ARBA" id="ARBA00022679"/>
    </source>
</evidence>
<dbReference type="RefSeq" id="XP_008876415.1">
    <property type="nucleotide sequence ID" value="XM_008878193.1"/>
</dbReference>
<evidence type="ECO:0000256" key="2">
    <source>
        <dbReference type="ARBA" id="ARBA00004922"/>
    </source>
</evidence>
<dbReference type="GO" id="GO:0000166">
    <property type="term" value="F:nucleotide binding"/>
    <property type="evidence" value="ECO:0007669"/>
    <property type="project" value="UniProtKB-KW"/>
</dbReference>
<sequence>MGGPGCVRPTAVGILVALLMNACAEERDFRYKDNAKQYVTPDNATRLERRLGTNLPALQLVSLHTSPDAEQLRVLCWVNTFNMTHDRARAIKSTWGRRCDKLLFMSNVEDPTIPTVRVVAPPTHEHLWQKHRYVVRVLAREFDPASYDWIFKCDDDSYVIMDNLKYFLARQDRDRPAIFGHRMTLQPWIMHEAFGDPTAMPRSYRHFLDKVTQATQDQGGLYYTPGGAGYAFNGAYLARLHDVLDDPFCIPHAVVPDDWAVSFCMLHEHVAPRDTRDRHGRERFHQYSPEQVYFWPDDPDDYDHTMFDSIWDAQNWYSDHVGIGWKNGTECCARDSIVFHYVDDMAAVDAFFYGGGVAMT</sequence>
<dbReference type="GeneID" id="20088540"/>
<dbReference type="PANTHER" id="PTHR23033">
    <property type="entry name" value="BETA1,3-GALACTOSYLTRANSFERASE"/>
    <property type="match status" value="1"/>
</dbReference>
<evidence type="ECO:0000256" key="5">
    <source>
        <dbReference type="ARBA" id="ARBA00022676"/>
    </source>
</evidence>
<evidence type="ECO:0000256" key="1">
    <source>
        <dbReference type="ARBA" id="ARBA00004606"/>
    </source>
</evidence>
<dbReference type="VEuPathDB" id="FungiDB:H310_11490"/>
<dbReference type="OrthoDB" id="414175at2759"/>
<dbReference type="PANTHER" id="PTHR23033:SF14">
    <property type="entry name" value="GLYCOPROTEIN-N-ACETYLGALACTOSAMINE 3-BETA-GALACTOSYLTRANSFERASE 1-RELATED"/>
    <property type="match status" value="1"/>
</dbReference>
<dbReference type="AlphaFoldDB" id="A0A024TLE6"/>
<reference evidence="14" key="1">
    <citation type="submission" date="2013-12" db="EMBL/GenBank/DDBJ databases">
        <title>The Genome Sequence of Aphanomyces invadans NJM9701.</title>
        <authorList>
            <consortium name="The Broad Institute Genomics Platform"/>
            <person name="Russ C."/>
            <person name="Tyler B."/>
            <person name="van West P."/>
            <person name="Dieguez-Uribeondo J."/>
            <person name="Young S.K."/>
            <person name="Zeng Q."/>
            <person name="Gargeya S."/>
            <person name="Fitzgerald M."/>
            <person name="Abouelleil A."/>
            <person name="Alvarado L."/>
            <person name="Chapman S.B."/>
            <person name="Gainer-Dewar J."/>
            <person name="Goldberg J."/>
            <person name="Griggs A."/>
            <person name="Gujja S."/>
            <person name="Hansen M."/>
            <person name="Howarth C."/>
            <person name="Imamovic A."/>
            <person name="Ireland A."/>
            <person name="Larimer J."/>
            <person name="McCowan C."/>
            <person name="Murphy C."/>
            <person name="Pearson M."/>
            <person name="Poon T.W."/>
            <person name="Priest M."/>
            <person name="Roberts A."/>
            <person name="Saif S."/>
            <person name="Shea T."/>
            <person name="Sykes S."/>
            <person name="Wortman J."/>
            <person name="Nusbaum C."/>
            <person name="Birren B."/>
        </authorList>
    </citation>
    <scope>NUCLEOTIDE SEQUENCE [LARGE SCALE GENOMIC DNA]</scope>
    <source>
        <strain evidence="14">NJM9701</strain>
    </source>
</reference>
<organism evidence="14">
    <name type="scientific">Aphanomyces invadans</name>
    <dbReference type="NCBI Taxonomy" id="157072"/>
    <lineage>
        <taxon>Eukaryota</taxon>
        <taxon>Sar</taxon>
        <taxon>Stramenopiles</taxon>
        <taxon>Oomycota</taxon>
        <taxon>Saprolegniomycetes</taxon>
        <taxon>Saprolegniales</taxon>
        <taxon>Verrucalvaceae</taxon>
        <taxon>Aphanomyces</taxon>
    </lineage>
</organism>
<accession>A0A024TLE6</accession>
<dbReference type="eggNOG" id="KOG2246">
    <property type="taxonomic scope" value="Eukaryota"/>
</dbReference>